<proteinExistence type="predicted"/>
<sequence length="101" mass="11628">MLRRHFLQFLTTIPFFAGKKETPEIRKPKCDLFDKVLVTGVRGNKTYIGIVNGVYKHALLPLEKKEIEYRYTVKITEPKDDVRGLGIGEDSIIKVLEKHNA</sequence>
<accession>A0A0F9NA11</accession>
<reference evidence="1" key="1">
    <citation type="journal article" date="2015" name="Nature">
        <title>Complex archaea that bridge the gap between prokaryotes and eukaryotes.</title>
        <authorList>
            <person name="Spang A."/>
            <person name="Saw J.H."/>
            <person name="Jorgensen S.L."/>
            <person name="Zaremba-Niedzwiedzka K."/>
            <person name="Martijn J."/>
            <person name="Lind A.E."/>
            <person name="van Eijk R."/>
            <person name="Schleper C."/>
            <person name="Guy L."/>
            <person name="Ettema T.J."/>
        </authorList>
    </citation>
    <scope>NUCLEOTIDE SEQUENCE</scope>
</reference>
<gene>
    <name evidence="1" type="ORF">LCGC14_1287600</name>
</gene>
<dbReference type="EMBL" id="LAZR01007386">
    <property type="protein sequence ID" value="KKM85590.1"/>
    <property type="molecule type" value="Genomic_DNA"/>
</dbReference>
<protein>
    <submittedName>
        <fullName evidence="1">Uncharacterized protein</fullName>
    </submittedName>
</protein>
<organism evidence="1">
    <name type="scientific">marine sediment metagenome</name>
    <dbReference type="NCBI Taxonomy" id="412755"/>
    <lineage>
        <taxon>unclassified sequences</taxon>
        <taxon>metagenomes</taxon>
        <taxon>ecological metagenomes</taxon>
    </lineage>
</organism>
<dbReference type="AlphaFoldDB" id="A0A0F9NA11"/>
<comment type="caution">
    <text evidence="1">The sequence shown here is derived from an EMBL/GenBank/DDBJ whole genome shotgun (WGS) entry which is preliminary data.</text>
</comment>
<evidence type="ECO:0000313" key="1">
    <source>
        <dbReference type="EMBL" id="KKM85590.1"/>
    </source>
</evidence>
<name>A0A0F9NA11_9ZZZZ</name>